<dbReference type="GO" id="GO:0006355">
    <property type="term" value="P:regulation of DNA-templated transcription"/>
    <property type="evidence" value="ECO:0007669"/>
    <property type="project" value="InterPro"/>
</dbReference>
<dbReference type="GeneID" id="24097718"/>
<dbReference type="PROSITE" id="PS00354">
    <property type="entry name" value="HMGI_Y"/>
    <property type="match status" value="1"/>
</dbReference>
<evidence type="ECO:0000259" key="7">
    <source>
        <dbReference type="PROSITE" id="PS50090"/>
    </source>
</evidence>
<dbReference type="Pfam" id="PF00249">
    <property type="entry name" value="Myb_DNA-binding"/>
    <property type="match status" value="1"/>
</dbReference>
<feature type="compositionally biased region" description="Basic residues" evidence="6">
    <location>
        <begin position="541"/>
        <end position="553"/>
    </location>
</feature>
<dbReference type="GO" id="GO:0000978">
    <property type="term" value="F:RNA polymerase II cis-regulatory region sequence-specific DNA binding"/>
    <property type="evidence" value="ECO:0007669"/>
    <property type="project" value="TreeGrafter"/>
</dbReference>
<feature type="domain" description="Myb-like" evidence="7">
    <location>
        <begin position="310"/>
        <end position="360"/>
    </location>
</feature>
<gene>
    <name evidence="9" type="ORF">FIBRA_04918</name>
</gene>
<feature type="compositionally biased region" description="Polar residues" evidence="6">
    <location>
        <begin position="616"/>
        <end position="645"/>
    </location>
</feature>
<dbReference type="CDD" id="cd00167">
    <property type="entry name" value="SANT"/>
    <property type="match status" value="4"/>
</dbReference>
<dbReference type="PANTHER" id="PTHR46621:SF1">
    <property type="entry name" value="SNRNA-ACTIVATING PROTEIN COMPLEX SUBUNIT 4"/>
    <property type="match status" value="1"/>
</dbReference>
<evidence type="ECO:0000256" key="4">
    <source>
        <dbReference type="ARBA" id="ARBA00023163"/>
    </source>
</evidence>
<dbReference type="InterPro" id="IPR051575">
    <property type="entry name" value="Myb-like_DNA-bd"/>
</dbReference>
<dbReference type="Gene3D" id="1.10.10.60">
    <property type="entry name" value="Homeodomain-like"/>
    <property type="match status" value="4"/>
</dbReference>
<feature type="domain" description="Myb-like" evidence="7">
    <location>
        <begin position="264"/>
        <end position="309"/>
    </location>
</feature>
<feature type="region of interest" description="Disordered" evidence="6">
    <location>
        <begin position="455"/>
        <end position="498"/>
    </location>
</feature>
<dbReference type="SMART" id="SM00717">
    <property type="entry name" value="SANT"/>
    <property type="match status" value="5"/>
</dbReference>
<dbReference type="GO" id="GO:0005634">
    <property type="term" value="C:nucleus"/>
    <property type="evidence" value="ECO:0007669"/>
    <property type="project" value="UniProtKB-SubCell"/>
</dbReference>
<feature type="domain" description="HTH myb-type" evidence="8">
    <location>
        <begin position="257"/>
        <end position="309"/>
    </location>
</feature>
<evidence type="ECO:0000313" key="9">
    <source>
        <dbReference type="EMBL" id="CCM02807.1"/>
    </source>
</evidence>
<keyword evidence="2" id="KW-0805">Transcription regulation</keyword>
<dbReference type="GO" id="GO:0042795">
    <property type="term" value="P:snRNA transcription by RNA polymerase II"/>
    <property type="evidence" value="ECO:0007669"/>
    <property type="project" value="TreeGrafter"/>
</dbReference>
<dbReference type="GO" id="GO:0042796">
    <property type="term" value="P:snRNA transcription by RNA polymerase III"/>
    <property type="evidence" value="ECO:0007669"/>
    <property type="project" value="TreeGrafter"/>
</dbReference>
<evidence type="ECO:0000256" key="2">
    <source>
        <dbReference type="ARBA" id="ARBA00023015"/>
    </source>
</evidence>
<evidence type="ECO:0000256" key="1">
    <source>
        <dbReference type="ARBA" id="ARBA00004123"/>
    </source>
</evidence>
<organism evidence="9 10">
    <name type="scientific">Fibroporia radiculosa</name>
    <dbReference type="NCBI Taxonomy" id="599839"/>
    <lineage>
        <taxon>Eukaryota</taxon>
        <taxon>Fungi</taxon>
        <taxon>Dikarya</taxon>
        <taxon>Basidiomycota</taxon>
        <taxon>Agaricomycotina</taxon>
        <taxon>Agaricomycetes</taxon>
        <taxon>Polyporales</taxon>
        <taxon>Fibroporiaceae</taxon>
        <taxon>Fibroporia</taxon>
    </lineage>
</organism>
<dbReference type="PROSITE" id="PS51294">
    <property type="entry name" value="HTH_MYB"/>
    <property type="match status" value="3"/>
</dbReference>
<dbReference type="SUPFAM" id="SSF46689">
    <property type="entry name" value="Homeodomain-like"/>
    <property type="match status" value="3"/>
</dbReference>
<dbReference type="OrthoDB" id="2143914at2759"/>
<feature type="domain" description="HTH myb-type" evidence="8">
    <location>
        <begin position="361"/>
        <end position="417"/>
    </location>
</feature>
<dbReference type="PANTHER" id="PTHR46621">
    <property type="entry name" value="SNRNA-ACTIVATING PROTEIN COMPLEX SUBUNIT 4"/>
    <property type="match status" value="1"/>
</dbReference>
<evidence type="ECO:0000259" key="8">
    <source>
        <dbReference type="PROSITE" id="PS51294"/>
    </source>
</evidence>
<dbReference type="InterPro" id="IPR000637">
    <property type="entry name" value="HMGI/Y_DNA-bd_CS"/>
</dbReference>
<dbReference type="AlphaFoldDB" id="J4HWT2"/>
<dbReference type="EMBL" id="HE797094">
    <property type="protein sequence ID" value="CCM02807.1"/>
    <property type="molecule type" value="Genomic_DNA"/>
</dbReference>
<keyword evidence="4" id="KW-0804">Transcription</keyword>
<name>J4HWT2_9APHY</name>
<dbReference type="Proteomes" id="UP000006352">
    <property type="component" value="Unassembled WGS sequence"/>
</dbReference>
<reference evidence="9 10" key="1">
    <citation type="journal article" date="2012" name="Appl. Environ. Microbiol.">
        <title>Short-read sequencing for genomic analysis of the brown rot fungus Fibroporia radiculosa.</title>
        <authorList>
            <person name="Tang J.D."/>
            <person name="Perkins A.D."/>
            <person name="Sonstegard T.S."/>
            <person name="Schroeder S.G."/>
            <person name="Burgess S.C."/>
            <person name="Diehl S.V."/>
        </authorList>
    </citation>
    <scope>NUCLEOTIDE SEQUENCE [LARGE SCALE GENOMIC DNA]</scope>
    <source>
        <strain evidence="9 10">TFFH 294</strain>
    </source>
</reference>
<dbReference type="InterPro" id="IPR017930">
    <property type="entry name" value="Myb_dom"/>
</dbReference>
<dbReference type="GO" id="GO:0019185">
    <property type="term" value="C:snRNA-activating protein complex"/>
    <property type="evidence" value="ECO:0007669"/>
    <property type="project" value="TreeGrafter"/>
</dbReference>
<comment type="subcellular location">
    <subcellularLocation>
        <location evidence="1">Nucleus</location>
    </subcellularLocation>
</comment>
<feature type="compositionally biased region" description="Basic and acidic residues" evidence="6">
    <location>
        <begin position="554"/>
        <end position="564"/>
    </location>
</feature>
<accession>J4HWT2</accession>
<protein>
    <recommendedName>
        <fullName evidence="11">snRNA-activating protein complex subunit 4</fullName>
    </recommendedName>
</protein>
<dbReference type="Pfam" id="PF13921">
    <property type="entry name" value="Myb_DNA-bind_6"/>
    <property type="match status" value="2"/>
</dbReference>
<evidence type="ECO:0000256" key="5">
    <source>
        <dbReference type="ARBA" id="ARBA00023242"/>
    </source>
</evidence>
<dbReference type="InParanoid" id="J4HWT2"/>
<dbReference type="STRING" id="599839.J4HWT2"/>
<feature type="compositionally biased region" description="Polar residues" evidence="6">
    <location>
        <begin position="680"/>
        <end position="713"/>
    </location>
</feature>
<dbReference type="InterPro" id="IPR001005">
    <property type="entry name" value="SANT/Myb"/>
</dbReference>
<dbReference type="GO" id="GO:0001006">
    <property type="term" value="F:RNA polymerase III type 3 promoter sequence-specific DNA binding"/>
    <property type="evidence" value="ECO:0007669"/>
    <property type="project" value="TreeGrafter"/>
</dbReference>
<feature type="region of interest" description="Disordered" evidence="6">
    <location>
        <begin position="535"/>
        <end position="734"/>
    </location>
</feature>
<keyword evidence="3" id="KW-0238">DNA-binding</keyword>
<sequence>MFQPHPRDMVQKVVQANREHQNALKVYAERIEAELEGVSKLLAAAEVSENEDELDINAGGTVVIPESVKATGPVSSNDLLAEGRSLFFKEAMKRERYMESIVVHQWKPAELDILRDSVRSENRRIYAVQAQMRCMFLLKLTLWNDPTNGNRGQQTFSFVDAQSPEFFEQNTTNIDWDRVAMKVSSSNTSCVQRSAKECEIRWLGEHHPQFNRTQWTQSEIDRLRDLLGNVVEGQIDWSDIAAKLGTGRTPVDCMRHGIIRRTHSWTPEADERLMQAVYIYGTDTWSLVARYVSEDATPQQCQNRYTRTLDPDIKRGPWTTGEDDMLRRAVAVLGHSWLDVASFIPGRSNEQCRDRYQEYASPTVAKGRWTEEEDHALLKVVDQAGDVSWKEISKLLGSGRTDNMCRNRYATLMKKKQQTPAAADPSNLYAHVEHSEPPRNTDTSDLAIASVSLQNSESPATMLPSDPTSERAEPTPGSRPRPRPKPRTRLKNVGDDHQVIGEYGMTSDAVTNTSTENMTTSAALPVEAATDSGQFAVAPAKRPRGRPRQAKKRSLLDDKADKPPPKRRRRASHSIGSAPDTPSMSQESATSRRPRARKQKQPQDPVNMDAGEDLAISQTAGRSENLSPALNETAQEVIISGTNESAVKARGTDGASVLEQHPRTPPSPATLATASIEPMRTTTRNVGQTSSAGSRTRGRTTSKVTPNKQSLENPSDVKDLGDLSSELSSPPPSP</sequence>
<feature type="domain" description="Myb-like" evidence="7">
    <location>
        <begin position="361"/>
        <end position="413"/>
    </location>
</feature>
<dbReference type="HOGENOM" id="CLU_022146_0_0_1"/>
<feature type="compositionally biased region" description="Polar residues" evidence="6">
    <location>
        <begin position="580"/>
        <end position="591"/>
    </location>
</feature>
<dbReference type="PROSITE" id="PS50090">
    <property type="entry name" value="MYB_LIKE"/>
    <property type="match status" value="4"/>
</dbReference>
<feature type="domain" description="Myb-like" evidence="7">
    <location>
        <begin position="207"/>
        <end position="253"/>
    </location>
</feature>
<dbReference type="InterPro" id="IPR009057">
    <property type="entry name" value="Homeodomain-like_sf"/>
</dbReference>
<feature type="compositionally biased region" description="Basic residues" evidence="6">
    <location>
        <begin position="480"/>
        <end position="490"/>
    </location>
</feature>
<keyword evidence="10" id="KW-1185">Reference proteome</keyword>
<evidence type="ECO:0008006" key="11">
    <source>
        <dbReference type="Google" id="ProtNLM"/>
    </source>
</evidence>
<evidence type="ECO:0000313" key="10">
    <source>
        <dbReference type="Proteomes" id="UP000006352"/>
    </source>
</evidence>
<evidence type="ECO:0000256" key="6">
    <source>
        <dbReference type="SAM" id="MobiDB-lite"/>
    </source>
</evidence>
<keyword evidence="5" id="KW-0539">Nucleus</keyword>
<feature type="domain" description="HTH myb-type" evidence="8">
    <location>
        <begin position="310"/>
        <end position="359"/>
    </location>
</feature>
<evidence type="ECO:0000256" key="3">
    <source>
        <dbReference type="ARBA" id="ARBA00023125"/>
    </source>
</evidence>
<proteinExistence type="predicted"/>
<dbReference type="RefSeq" id="XP_012182090.1">
    <property type="nucleotide sequence ID" value="XM_012326700.1"/>
</dbReference>